<dbReference type="EMBL" id="PITK01000655">
    <property type="protein sequence ID" value="TBU12719.1"/>
    <property type="molecule type" value="Genomic_DNA"/>
</dbReference>
<dbReference type="Proteomes" id="UP000292282">
    <property type="component" value="Unassembled WGS sequence"/>
</dbReference>
<proteinExistence type="predicted"/>
<dbReference type="VEuPathDB" id="MicrosporidiaDB:CWI38_0655p0010"/>
<dbReference type="AlphaFoldDB" id="A0A4Q9LVJ3"/>
<name>A0A4Q9LVJ3_9MICR</name>
<evidence type="ECO:0000313" key="1">
    <source>
        <dbReference type="EMBL" id="TBU12719.1"/>
    </source>
</evidence>
<accession>A0A4Q9LVJ3</accession>
<sequence>MTFQRAKERNFDAKEKPSEGMCQFCNQFIKKSKRFNDEFQEILEMDIQRKNDTGMTSLKKFRTIDQMYLFYKEEIKYTLNEEK</sequence>
<comment type="caution">
    <text evidence="1">The sequence shown here is derived from an EMBL/GenBank/DDBJ whole genome shotgun (WGS) entry which is preliminary data.</text>
</comment>
<evidence type="ECO:0000313" key="2">
    <source>
        <dbReference type="Proteomes" id="UP000292282"/>
    </source>
</evidence>
<gene>
    <name evidence="1" type="ORF">CWI38_0655p0010</name>
</gene>
<protein>
    <submittedName>
        <fullName evidence="1">Uncharacterized protein</fullName>
    </submittedName>
</protein>
<keyword evidence="2" id="KW-1185">Reference proteome</keyword>
<organism evidence="1 2">
    <name type="scientific">Hamiltosporidium tvaerminnensis</name>
    <dbReference type="NCBI Taxonomy" id="1176355"/>
    <lineage>
        <taxon>Eukaryota</taxon>
        <taxon>Fungi</taxon>
        <taxon>Fungi incertae sedis</taxon>
        <taxon>Microsporidia</taxon>
        <taxon>Dubosqiidae</taxon>
        <taxon>Hamiltosporidium</taxon>
    </lineage>
</organism>
<reference evidence="1 2" key="1">
    <citation type="submission" date="2017-12" db="EMBL/GenBank/DDBJ databases">
        <authorList>
            <person name="Pombert J.-F."/>
            <person name="Haag K.L."/>
            <person name="Ebert D."/>
        </authorList>
    </citation>
    <scope>NUCLEOTIDE SEQUENCE [LARGE SCALE GENOMIC DNA]</scope>
    <source>
        <strain evidence="1">IL-G-3</strain>
    </source>
</reference>